<reference evidence="1" key="1">
    <citation type="submission" date="2020-08" db="EMBL/GenBank/DDBJ databases">
        <title>Multicomponent nature underlies the extraordinary mechanical properties of spider dragline silk.</title>
        <authorList>
            <person name="Kono N."/>
            <person name="Nakamura H."/>
            <person name="Mori M."/>
            <person name="Yoshida Y."/>
            <person name="Ohtoshi R."/>
            <person name="Malay A.D."/>
            <person name="Moran D.A.P."/>
            <person name="Tomita M."/>
            <person name="Numata K."/>
            <person name="Arakawa K."/>
        </authorList>
    </citation>
    <scope>NUCLEOTIDE SEQUENCE</scope>
</reference>
<dbReference type="AlphaFoldDB" id="A0A8X6P344"/>
<proteinExistence type="predicted"/>
<protein>
    <submittedName>
        <fullName evidence="1">Uncharacterized protein</fullName>
    </submittedName>
</protein>
<organism evidence="1 2">
    <name type="scientific">Nephila pilipes</name>
    <name type="common">Giant wood spider</name>
    <name type="synonym">Nephila maculata</name>
    <dbReference type="NCBI Taxonomy" id="299642"/>
    <lineage>
        <taxon>Eukaryota</taxon>
        <taxon>Metazoa</taxon>
        <taxon>Ecdysozoa</taxon>
        <taxon>Arthropoda</taxon>
        <taxon>Chelicerata</taxon>
        <taxon>Arachnida</taxon>
        <taxon>Araneae</taxon>
        <taxon>Araneomorphae</taxon>
        <taxon>Entelegynae</taxon>
        <taxon>Araneoidea</taxon>
        <taxon>Nephilidae</taxon>
        <taxon>Nephila</taxon>
    </lineage>
</organism>
<evidence type="ECO:0000313" key="1">
    <source>
        <dbReference type="EMBL" id="GFT48847.1"/>
    </source>
</evidence>
<name>A0A8X6P344_NEPPI</name>
<comment type="caution">
    <text evidence="1">The sequence shown here is derived from an EMBL/GenBank/DDBJ whole genome shotgun (WGS) entry which is preliminary data.</text>
</comment>
<accession>A0A8X6P344</accession>
<keyword evidence="2" id="KW-1185">Reference proteome</keyword>
<sequence>MSRTNDLFHHIDVNNAVNINYSAFVILGQVKTNEPGTASQNPAPSTVSGAPYAHGGYAEQPVGIRWSSSSLKYAGLGGAGFGYAGYGRPVRIAGGRGNLGYGGSSVLGGLGYARYGY</sequence>
<dbReference type="EMBL" id="BMAW01065107">
    <property type="protein sequence ID" value="GFT48847.1"/>
    <property type="molecule type" value="Genomic_DNA"/>
</dbReference>
<gene>
    <name evidence="1" type="ORF">NPIL_181001</name>
</gene>
<dbReference type="Proteomes" id="UP000887013">
    <property type="component" value="Unassembled WGS sequence"/>
</dbReference>
<evidence type="ECO:0000313" key="2">
    <source>
        <dbReference type="Proteomes" id="UP000887013"/>
    </source>
</evidence>